<dbReference type="Gene3D" id="1.10.10.10">
    <property type="entry name" value="Winged helix-like DNA-binding domain superfamily/Winged helix DNA-binding domain"/>
    <property type="match status" value="1"/>
</dbReference>
<keyword evidence="5" id="KW-0804">Transcription</keyword>
<evidence type="ECO:0000313" key="8">
    <source>
        <dbReference type="EMBL" id="CAE09721.1"/>
    </source>
</evidence>
<dbReference type="InterPro" id="IPR007627">
    <property type="entry name" value="RNA_pol_sigma70_r2"/>
</dbReference>
<dbReference type="GO" id="GO:0003677">
    <property type="term" value="F:DNA binding"/>
    <property type="evidence" value="ECO:0007669"/>
    <property type="project" value="UniProtKB-KW"/>
</dbReference>
<dbReference type="InterPro" id="IPR013249">
    <property type="entry name" value="RNA_pol_sigma70_r4_t2"/>
</dbReference>
<dbReference type="PANTHER" id="PTHR43133:SF8">
    <property type="entry name" value="RNA POLYMERASE SIGMA FACTOR HI_1459-RELATED"/>
    <property type="match status" value="1"/>
</dbReference>
<evidence type="ECO:0000256" key="2">
    <source>
        <dbReference type="ARBA" id="ARBA00023015"/>
    </source>
</evidence>
<dbReference type="EMBL" id="BX571658">
    <property type="protein sequence ID" value="CAE09721.1"/>
    <property type="molecule type" value="Genomic_DNA"/>
</dbReference>
<evidence type="ECO:0000256" key="3">
    <source>
        <dbReference type="ARBA" id="ARBA00023082"/>
    </source>
</evidence>
<evidence type="ECO:0000259" key="7">
    <source>
        <dbReference type="Pfam" id="PF08281"/>
    </source>
</evidence>
<proteinExistence type="inferred from homology"/>
<dbReference type="HOGENOM" id="CLU_047691_12_3_7"/>
<dbReference type="eggNOG" id="COG1595">
    <property type="taxonomic scope" value="Bacteria"/>
</dbReference>
<gene>
    <name evidence="8" type="ordered locus">WS0589</name>
</gene>
<feature type="domain" description="RNA polymerase sigma-70 region 2" evidence="6">
    <location>
        <begin position="4"/>
        <end position="65"/>
    </location>
</feature>
<keyword evidence="2" id="KW-0805">Transcription regulation</keyword>
<accession>Q7MSC1</accession>
<evidence type="ECO:0000313" key="9">
    <source>
        <dbReference type="Proteomes" id="UP000000422"/>
    </source>
</evidence>
<dbReference type="SUPFAM" id="SSF88946">
    <property type="entry name" value="Sigma2 domain of RNA polymerase sigma factors"/>
    <property type="match status" value="1"/>
</dbReference>
<dbReference type="Pfam" id="PF08281">
    <property type="entry name" value="Sigma70_r4_2"/>
    <property type="match status" value="1"/>
</dbReference>
<organism evidence="9">
    <name type="scientific">Wolinella succinogenes (strain ATCC 29543 / DSM 1740 / CCUG 13145 / JCM 31913 / LMG 7466 / NCTC 11488 / FDC 602W)</name>
    <name type="common">Vibrio succinogenes</name>
    <dbReference type="NCBI Taxonomy" id="273121"/>
    <lineage>
        <taxon>Bacteria</taxon>
        <taxon>Pseudomonadati</taxon>
        <taxon>Campylobacterota</taxon>
        <taxon>Epsilonproteobacteria</taxon>
        <taxon>Campylobacterales</taxon>
        <taxon>Helicobacteraceae</taxon>
        <taxon>Wolinella</taxon>
    </lineage>
</organism>
<evidence type="ECO:0000259" key="6">
    <source>
        <dbReference type="Pfam" id="PF04542"/>
    </source>
</evidence>
<reference evidence="8 9" key="1">
    <citation type="journal article" date="2003" name="Proc. Natl. Acad. Sci. U.S.A.">
        <title>Complete genome sequence and analysis of Wolinella succinogenes.</title>
        <authorList>
            <person name="Baar C."/>
            <person name="Eppinger M."/>
            <person name="Raddatz G."/>
            <person name="Simon JM."/>
            <person name="Lanz C."/>
            <person name="Klimmek O."/>
            <person name="Nandakumar R."/>
            <person name="Gross R."/>
            <person name="Rosinus A."/>
            <person name="Keller H."/>
            <person name="Jagtap P."/>
            <person name="Linke B."/>
            <person name="Meyer F."/>
            <person name="Lederer H."/>
            <person name="Schuster S.C."/>
        </authorList>
    </citation>
    <scope>NUCLEOTIDE SEQUENCE [LARGE SCALE GENOMIC DNA]</scope>
    <source>
        <strain evidence="9">ATCC 29543 / DSM 1740 / CCUG 13145 / JCM 31913 / LMG 7466 / NCTC 11488 / FDC 602W</strain>
    </source>
</reference>
<dbReference type="InterPro" id="IPR014284">
    <property type="entry name" value="RNA_pol_sigma-70_dom"/>
</dbReference>
<dbReference type="InterPro" id="IPR039425">
    <property type="entry name" value="RNA_pol_sigma-70-like"/>
</dbReference>
<name>Q7MSC1_WOLSU</name>
<dbReference type="Proteomes" id="UP000000422">
    <property type="component" value="Chromosome"/>
</dbReference>
<dbReference type="GO" id="GO:0016987">
    <property type="term" value="F:sigma factor activity"/>
    <property type="evidence" value="ECO:0007669"/>
    <property type="project" value="UniProtKB-KW"/>
</dbReference>
<comment type="similarity">
    <text evidence="1">Belongs to the sigma-70 factor family. ECF subfamily.</text>
</comment>
<evidence type="ECO:0000256" key="4">
    <source>
        <dbReference type="ARBA" id="ARBA00023125"/>
    </source>
</evidence>
<dbReference type="GO" id="GO:0006352">
    <property type="term" value="P:DNA-templated transcription initiation"/>
    <property type="evidence" value="ECO:0007669"/>
    <property type="project" value="InterPro"/>
</dbReference>
<dbReference type="SMR" id="Q7MSC1"/>
<dbReference type="PANTHER" id="PTHR43133">
    <property type="entry name" value="RNA POLYMERASE ECF-TYPE SIGMA FACTO"/>
    <property type="match status" value="1"/>
</dbReference>
<dbReference type="Pfam" id="PF04542">
    <property type="entry name" value="Sigma70_r2"/>
    <property type="match status" value="1"/>
</dbReference>
<protein>
    <recommendedName>
        <fullName evidence="10">RNA POLYMERASE SIGMA FACTOR</fullName>
    </recommendedName>
</protein>
<dbReference type="AlphaFoldDB" id="Q7MSC1"/>
<dbReference type="KEGG" id="wsu:WS0589"/>
<dbReference type="Gene3D" id="1.10.1740.10">
    <property type="match status" value="1"/>
</dbReference>
<dbReference type="InterPro" id="IPR036388">
    <property type="entry name" value="WH-like_DNA-bd_sf"/>
</dbReference>
<dbReference type="InterPro" id="IPR013325">
    <property type="entry name" value="RNA_pol_sigma_r2"/>
</dbReference>
<dbReference type="InterPro" id="IPR013324">
    <property type="entry name" value="RNA_pol_sigma_r3/r4-like"/>
</dbReference>
<dbReference type="SUPFAM" id="SSF88659">
    <property type="entry name" value="Sigma3 and sigma4 domains of RNA polymerase sigma factors"/>
    <property type="match status" value="1"/>
</dbReference>
<keyword evidence="9" id="KW-1185">Reference proteome</keyword>
<dbReference type="STRING" id="273121.WS0589"/>
<evidence type="ECO:0008006" key="10">
    <source>
        <dbReference type="Google" id="ProtNLM"/>
    </source>
</evidence>
<dbReference type="NCBIfam" id="TIGR02937">
    <property type="entry name" value="sigma70-ECF"/>
    <property type="match status" value="1"/>
</dbReference>
<sequence length="158" mass="18231">MTNYYEELLLYVRGKVSSKDHAQDIVQESYTRAIAMQAKQEINNQRALLYKIAKNLIIDKLRSSRVVSEVAYEETLLAPSALEPEEAAMEQSREAILKRELKKMPPKRQEVFVLHILEGYSRQEVARMLGISSDAVDKHLSRAIMELKEKLNPKKDRS</sequence>
<dbReference type="RefSeq" id="WP_011138521.1">
    <property type="nucleotide sequence ID" value="NC_005090.1"/>
</dbReference>
<evidence type="ECO:0000256" key="1">
    <source>
        <dbReference type="ARBA" id="ARBA00010641"/>
    </source>
</evidence>
<keyword evidence="4" id="KW-0238">DNA-binding</keyword>
<feature type="domain" description="RNA polymerase sigma factor 70 region 4 type 2" evidence="7">
    <location>
        <begin position="97"/>
        <end position="146"/>
    </location>
</feature>
<evidence type="ECO:0000256" key="5">
    <source>
        <dbReference type="ARBA" id="ARBA00023163"/>
    </source>
</evidence>
<keyword evidence="3" id="KW-0731">Sigma factor</keyword>